<dbReference type="InterPro" id="IPR021799">
    <property type="entry name" value="PIN-like_prokaryotic"/>
</dbReference>
<dbReference type="SUPFAM" id="SSF88723">
    <property type="entry name" value="PIN domain-like"/>
    <property type="match status" value="1"/>
</dbReference>
<organism evidence="1 2">
    <name type="scientific">Halomonas nitroreducens</name>
    <dbReference type="NCBI Taxonomy" id="447425"/>
    <lineage>
        <taxon>Bacteria</taxon>
        <taxon>Pseudomonadati</taxon>
        <taxon>Pseudomonadota</taxon>
        <taxon>Gammaproteobacteria</taxon>
        <taxon>Oceanospirillales</taxon>
        <taxon>Halomonadaceae</taxon>
        <taxon>Halomonas</taxon>
    </lineage>
</organism>
<gene>
    <name evidence="1" type="ORF">EKG36_08450</name>
</gene>
<evidence type="ECO:0000313" key="1">
    <source>
        <dbReference type="EMBL" id="RTR05134.1"/>
    </source>
</evidence>
<dbReference type="AlphaFoldDB" id="A0A3S0JB25"/>
<dbReference type="Pfam" id="PF11848">
    <property type="entry name" value="DUF3368"/>
    <property type="match status" value="1"/>
</dbReference>
<dbReference type="OrthoDB" id="7359859at2"/>
<comment type="caution">
    <text evidence="1">The sequence shown here is derived from an EMBL/GenBank/DDBJ whole genome shotgun (WGS) entry which is preliminary data.</text>
</comment>
<dbReference type="InterPro" id="IPR029060">
    <property type="entry name" value="PIN-like_dom_sf"/>
</dbReference>
<proteinExistence type="predicted"/>
<name>A0A3S0JB25_9GAMM</name>
<dbReference type="RefSeq" id="WP_126483018.1">
    <property type="nucleotide sequence ID" value="NZ_RXNS01000006.1"/>
</dbReference>
<reference evidence="1 2" key="1">
    <citation type="submission" date="2018-12" db="EMBL/GenBank/DDBJ databases">
        <authorList>
            <person name="Yu L."/>
        </authorList>
    </citation>
    <scope>NUCLEOTIDE SEQUENCE [LARGE SCALE GENOMIC DNA]</scope>
    <source>
        <strain evidence="1 2">11S</strain>
    </source>
</reference>
<keyword evidence="2" id="KW-1185">Reference proteome</keyword>
<accession>A0A3S0JB25</accession>
<dbReference type="CDD" id="cd18685">
    <property type="entry name" value="PIN_VapC-like"/>
    <property type="match status" value="1"/>
</dbReference>
<protein>
    <submittedName>
        <fullName evidence="1">DUF3368 domain-containing protein</fullName>
    </submittedName>
</protein>
<sequence>MLLLISDANIIIDLEAGEILDTLFQLPYHFAMPDILYEEEIEEGSPHLIAMGLKMLVVSGEYVEYAARLGEQYGDEPGFNDRLALALAKQESCPLVTGDGNLRMLAAKEEADVRGTLWIFSEVIEFGLLTQQQALTALHRMKQRGRRLPWKDAEKTILRAAYNTKQMIT</sequence>
<dbReference type="EMBL" id="RXNS01000006">
    <property type="protein sequence ID" value="RTR05134.1"/>
    <property type="molecule type" value="Genomic_DNA"/>
</dbReference>
<dbReference type="Proteomes" id="UP000267400">
    <property type="component" value="Unassembled WGS sequence"/>
</dbReference>
<evidence type="ECO:0000313" key="2">
    <source>
        <dbReference type="Proteomes" id="UP000267400"/>
    </source>
</evidence>